<dbReference type="WBParaSite" id="EN70_9611">
    <property type="protein sequence ID" value="EN70_9611"/>
    <property type="gene ID" value="EN70_9611"/>
</dbReference>
<dbReference type="Proteomes" id="UP000095285">
    <property type="component" value="Unassembled WGS sequence"/>
</dbReference>
<evidence type="ECO:0000313" key="1">
    <source>
        <dbReference type="Proteomes" id="UP000095285"/>
    </source>
</evidence>
<protein>
    <submittedName>
        <fullName evidence="2">Glycoprotein</fullName>
    </submittedName>
</protein>
<evidence type="ECO:0000313" key="2">
    <source>
        <dbReference type="WBParaSite" id="EN70_9611"/>
    </source>
</evidence>
<accession>A0A1I7W4M4</accession>
<dbReference type="AlphaFoldDB" id="A0A1I7W4M4"/>
<sequence>LWKAAGEPEQQTNVKCFDPERNNYYTPELGFCVYGINYEINDDAFTFDEKLYFNYKQSYDDSDITMDEFETAAKPLCDKIGNSTANVTYYGAWVKTKANTYKDIFMGCCKSCQMLSTIQWLITLKTQIVTLSKFGLRREDALVFRKEETFFIDTYYITAKQNLDKIPACALSTYDLIPVLLGNHVGFAAGFDRLNWESLLLRALAPRRQKHVGYIGRYTSAIANKYRQNHCLNTYALVPYSECLVYVLLTKHYGYECCCYGDRIAYCQERVKNAIKTGANDGVLRGKKTCIIDKDSLGYRSAVNFRTDGIEFRGDVHNLMNHMERTVIN</sequence>
<reference evidence="1" key="1">
    <citation type="submission" date="2012-04" db="EMBL/GenBank/DDBJ databases">
        <title>The Genome Sequence of Loa loa.</title>
        <authorList>
            <consortium name="The Broad Institute Genome Sequencing Platform"/>
            <consortium name="Broad Institute Genome Sequencing Center for Infectious Disease"/>
            <person name="Nutman T.B."/>
            <person name="Fink D.L."/>
            <person name="Russ C."/>
            <person name="Young S."/>
            <person name="Zeng Q."/>
            <person name="Gargeya S."/>
            <person name="Alvarado L."/>
            <person name="Berlin A."/>
            <person name="Chapman S.B."/>
            <person name="Chen Z."/>
            <person name="Freedman E."/>
            <person name="Gellesch M."/>
            <person name="Goldberg J."/>
            <person name="Griggs A."/>
            <person name="Gujja S."/>
            <person name="Heilman E.R."/>
            <person name="Heiman D."/>
            <person name="Howarth C."/>
            <person name="Mehta T."/>
            <person name="Neiman D."/>
            <person name="Pearson M."/>
            <person name="Roberts A."/>
            <person name="Saif S."/>
            <person name="Shea T."/>
            <person name="Shenoy N."/>
            <person name="Sisk P."/>
            <person name="Stolte C."/>
            <person name="Sykes S."/>
            <person name="White J."/>
            <person name="Yandava C."/>
            <person name="Haas B."/>
            <person name="Henn M.R."/>
            <person name="Nusbaum C."/>
            <person name="Birren B."/>
        </authorList>
    </citation>
    <scope>NUCLEOTIDE SEQUENCE [LARGE SCALE GENOMIC DNA]</scope>
</reference>
<proteinExistence type="predicted"/>
<name>A0A1I7W4M4_LOALO</name>
<reference evidence="2" key="2">
    <citation type="submission" date="2016-11" db="UniProtKB">
        <authorList>
            <consortium name="WormBaseParasite"/>
        </authorList>
    </citation>
    <scope>IDENTIFICATION</scope>
</reference>
<keyword evidence="1" id="KW-1185">Reference proteome</keyword>
<organism evidence="1 2">
    <name type="scientific">Loa loa</name>
    <name type="common">Eye worm</name>
    <name type="synonym">Filaria loa</name>
    <dbReference type="NCBI Taxonomy" id="7209"/>
    <lineage>
        <taxon>Eukaryota</taxon>
        <taxon>Metazoa</taxon>
        <taxon>Ecdysozoa</taxon>
        <taxon>Nematoda</taxon>
        <taxon>Chromadorea</taxon>
        <taxon>Rhabditida</taxon>
        <taxon>Spirurina</taxon>
        <taxon>Spiruromorpha</taxon>
        <taxon>Filarioidea</taxon>
        <taxon>Onchocercidae</taxon>
        <taxon>Loa</taxon>
    </lineage>
</organism>